<dbReference type="SUPFAM" id="SSF47226">
    <property type="entry name" value="Histidine-containing phosphotransfer domain, HPT domain"/>
    <property type="match status" value="4"/>
</dbReference>
<name>A0A4R5TIL7_9GAMM</name>
<dbReference type="AlphaFoldDB" id="A0A4R5TIL7"/>
<dbReference type="Pfam" id="PF01627">
    <property type="entry name" value="Hpt"/>
    <property type="match status" value="2"/>
</dbReference>
<dbReference type="InterPro" id="IPR036641">
    <property type="entry name" value="HPT_dom_sf"/>
</dbReference>
<evidence type="ECO:0000313" key="7">
    <source>
        <dbReference type="Proteomes" id="UP000294796"/>
    </source>
</evidence>
<dbReference type="EMBL" id="SMTF01000019">
    <property type="protein sequence ID" value="TDK20472.1"/>
    <property type="molecule type" value="Genomic_DNA"/>
</dbReference>
<dbReference type="SMART" id="SM00073">
    <property type="entry name" value="HPT"/>
    <property type="match status" value="1"/>
</dbReference>
<keyword evidence="1" id="KW-0902">Two-component regulatory system</keyword>
<organism evidence="6 7">
    <name type="scientific">Luteimonas aestuarii</name>
    <dbReference type="NCBI Taxonomy" id="453837"/>
    <lineage>
        <taxon>Bacteria</taxon>
        <taxon>Pseudomonadati</taxon>
        <taxon>Pseudomonadota</taxon>
        <taxon>Gammaproteobacteria</taxon>
        <taxon>Lysobacterales</taxon>
        <taxon>Lysobacteraceae</taxon>
        <taxon>Luteimonas</taxon>
    </lineage>
</organism>
<dbReference type="InterPro" id="IPR051315">
    <property type="entry name" value="Bact_Chemotaxis_CheA"/>
</dbReference>
<feature type="coiled-coil region" evidence="3">
    <location>
        <begin position="997"/>
        <end position="1064"/>
    </location>
</feature>
<dbReference type="CDD" id="cd00088">
    <property type="entry name" value="HPT"/>
    <property type="match status" value="1"/>
</dbReference>
<proteinExistence type="predicted"/>
<dbReference type="GO" id="GO:0000160">
    <property type="term" value="P:phosphorelay signal transduction system"/>
    <property type="evidence" value="ECO:0007669"/>
    <property type="project" value="UniProtKB-KW"/>
</dbReference>
<dbReference type="InterPro" id="IPR058661">
    <property type="entry name" value="FimL_2nd"/>
</dbReference>
<feature type="non-terminal residue" evidence="6">
    <location>
        <position position="1068"/>
    </location>
</feature>
<dbReference type="RefSeq" id="WP_207949619.1">
    <property type="nucleotide sequence ID" value="NZ_SMTF01000019.1"/>
</dbReference>
<dbReference type="PROSITE" id="PS50894">
    <property type="entry name" value="HPT"/>
    <property type="match status" value="1"/>
</dbReference>
<feature type="domain" description="HPt" evidence="5">
    <location>
        <begin position="640"/>
        <end position="744"/>
    </location>
</feature>
<dbReference type="InterPro" id="IPR008207">
    <property type="entry name" value="Sig_transdc_His_kin_Hpt_dom"/>
</dbReference>
<sequence>MTALREAIEHTALGWVKPELDETLRQAKLELEAYVDDPADPSHMRFCASFLHQVQGTLRMVELYAPAMVAEEMELLAQALQDGRAHDRDAACAALMRGVVLLPDYLERLQSGHKDIPIVLLPLLNELRAARDEGGLSESVLFAPDLERPLPASVPPAVAANGPSRHDEAMPRLSKLREAIQVWSDASNPPPPLLADAIDDLLPHVQPVPTRRMLWVSSRVLRAMADGAMPPSAALRDVFAGVERESRRAFEDGFGMPRSESALEPTRQLLYHVAHHEGDHPALAELRDTFDLAIEAPSESELDHARGSLTGRNRALLDTVSAAVKEDLLRVKDALDLHLRTGADDVSALQPQIEALARVADTLGMLGLGVARNVVQQQRDAMHGIVNRDLPADEDALLDVAGALLYVDATLDDQVARLGGGDVEGGEKDDLFSGEAHKVVETIVREAIANFSDARQALVAFVETSWSHDELVEVPRLLQEVSGALRMLELQLPADYVTGVERYARSELIARRRVPNGRQLDTLADALASLEYYLEALGEQRANRNEILDITRASLESLGYWPLPEAALAPAPAQLEQAPALASIADAGEPEATSIAAGTRGSEPASPVADAGPEAIETSFEPRAAAPVGGTAAGGFENTGDDIDDEIREVFLEEFAEEIDNLDRMLPHWRAQPDDLERLRPIRRVFHTLKGSGRLVGARMLGEFSWKIESMLNRVLDGSRPASAAVVAMVDQAFYTLPELLAALRGNGGVSSDLEAMQVDADRIAAGDDGLPAPPAARGQGAAGALAVETVPAKVDALLLEILDAEVTGHLATVDAWVAGAKAGDALGTDPLLRALHTMNGAFAMTEVPVVNGILGPSESYARRLLASAGPASDEGVAAIAELADVVRDTVVALHAPAPALPLRDALAARLVALRDSLPEAKPAATMAEEAGMLAEVGEERIATPGGAEALTTDDLTTDDLSAYGDLIGRDTDVPITDDDVTASVEAEPSEADRIAALRAQEHEDMLRLENERLEAERLSAVKASEAAAEAERLELAQLEAELLALERQEAEAAEAERVEAERVEAER</sequence>
<dbReference type="GO" id="GO:0004672">
    <property type="term" value="F:protein kinase activity"/>
    <property type="evidence" value="ECO:0007669"/>
    <property type="project" value="UniProtKB-ARBA"/>
</dbReference>
<dbReference type="Pfam" id="PF26379">
    <property type="entry name" value="FimL_2nd"/>
    <property type="match status" value="1"/>
</dbReference>
<protein>
    <submittedName>
        <fullName evidence="6">Hybrid sensor histidine kinase/response regulator</fullName>
    </submittedName>
</protein>
<keyword evidence="2" id="KW-0597">Phosphoprotein</keyword>
<evidence type="ECO:0000256" key="4">
    <source>
        <dbReference type="SAM" id="MobiDB-lite"/>
    </source>
</evidence>
<keyword evidence="7" id="KW-1185">Reference proteome</keyword>
<comment type="caution">
    <text evidence="6">The sequence shown here is derived from an EMBL/GenBank/DDBJ whole genome shotgun (WGS) entry which is preliminary data.</text>
</comment>
<dbReference type="PANTHER" id="PTHR43395">
    <property type="entry name" value="SENSOR HISTIDINE KINASE CHEA"/>
    <property type="match status" value="1"/>
</dbReference>
<feature type="modified residue" description="Phosphohistidine" evidence="2">
    <location>
        <position position="687"/>
    </location>
</feature>
<keyword evidence="3" id="KW-0175">Coiled coil</keyword>
<evidence type="ECO:0000256" key="1">
    <source>
        <dbReference type="ARBA" id="ARBA00023012"/>
    </source>
</evidence>
<keyword evidence="6" id="KW-0418">Kinase</keyword>
<evidence type="ECO:0000256" key="2">
    <source>
        <dbReference type="PROSITE-ProRule" id="PRU00110"/>
    </source>
</evidence>
<feature type="region of interest" description="Disordered" evidence="4">
    <location>
        <begin position="587"/>
        <end position="611"/>
    </location>
</feature>
<keyword evidence="6" id="KW-0808">Transferase</keyword>
<gene>
    <name evidence="6" type="ORF">E2F46_15815</name>
</gene>
<evidence type="ECO:0000259" key="5">
    <source>
        <dbReference type="PROSITE" id="PS50894"/>
    </source>
</evidence>
<reference evidence="6 7" key="1">
    <citation type="submission" date="2019-03" db="EMBL/GenBank/DDBJ databases">
        <title>Luteimonas zhaokaii sp.nov., isolated from the rectal contents of Plateau pika in Yushu, Qinghai Province, China.</title>
        <authorList>
            <person name="Zhang G."/>
        </authorList>
    </citation>
    <scope>NUCLEOTIDE SEQUENCE [LARGE SCALE GENOMIC DNA]</scope>
    <source>
        <strain evidence="6 7">B9</strain>
    </source>
</reference>
<dbReference type="PANTHER" id="PTHR43395:SF10">
    <property type="entry name" value="CHEMOTAXIS PROTEIN CHEA"/>
    <property type="match status" value="1"/>
</dbReference>
<dbReference type="Gene3D" id="1.20.120.160">
    <property type="entry name" value="HPT domain"/>
    <property type="match status" value="3"/>
</dbReference>
<accession>A0A4R5TIL7</accession>
<evidence type="ECO:0000313" key="6">
    <source>
        <dbReference type="EMBL" id="TDK20472.1"/>
    </source>
</evidence>
<dbReference type="Proteomes" id="UP000294796">
    <property type="component" value="Unassembled WGS sequence"/>
</dbReference>
<evidence type="ECO:0000256" key="3">
    <source>
        <dbReference type="SAM" id="Coils"/>
    </source>
</evidence>